<dbReference type="EMBL" id="LKAM01000004">
    <property type="protein sequence ID" value="KUM49029.1"/>
    <property type="molecule type" value="Genomic_DNA"/>
</dbReference>
<keyword evidence="1" id="KW-0496">Mitochondrion</keyword>
<sequence length="62" mass="7104">MDGKASTDRTQTDRASHDMLFTLAFFRNLRSRYGRTSMNPLLTSIHQRNPLTSFLAPFGRVT</sequence>
<gene>
    <name evidence="1" type="ORF">ABT39_MTgene4366</name>
</gene>
<comment type="caution">
    <text evidence="1">The sequence shown here is derived from an EMBL/GenBank/DDBJ whole genome shotgun (WGS) entry which is preliminary data.</text>
</comment>
<accession>A0A101M162</accession>
<organism evidence="1">
    <name type="scientific">Picea glauca</name>
    <name type="common">White spruce</name>
    <name type="synonym">Pinus glauca</name>
    <dbReference type="NCBI Taxonomy" id="3330"/>
    <lineage>
        <taxon>Eukaryota</taxon>
        <taxon>Viridiplantae</taxon>
        <taxon>Streptophyta</taxon>
        <taxon>Embryophyta</taxon>
        <taxon>Tracheophyta</taxon>
        <taxon>Spermatophyta</taxon>
        <taxon>Pinopsida</taxon>
        <taxon>Pinidae</taxon>
        <taxon>Conifers I</taxon>
        <taxon>Pinales</taxon>
        <taxon>Pinaceae</taxon>
        <taxon>Picea</taxon>
    </lineage>
</organism>
<proteinExistence type="predicted"/>
<protein>
    <submittedName>
        <fullName evidence="1">Uncharacterized protein</fullName>
    </submittedName>
</protein>
<name>A0A101M162_PICGL</name>
<evidence type="ECO:0000313" key="1">
    <source>
        <dbReference type="EMBL" id="KUM49029.1"/>
    </source>
</evidence>
<dbReference type="AlphaFoldDB" id="A0A101M162"/>
<geneLocation type="mitochondrion" evidence="1"/>
<reference evidence="1" key="1">
    <citation type="journal article" date="2015" name="Genome Biol. Evol.">
        <title>Organellar Genomes of White Spruce (Picea glauca): Assembly and Annotation.</title>
        <authorList>
            <person name="Jackman S.D."/>
            <person name="Warren R.L."/>
            <person name="Gibb E.A."/>
            <person name="Vandervalk B.P."/>
            <person name="Mohamadi H."/>
            <person name="Chu J."/>
            <person name="Raymond A."/>
            <person name="Pleasance S."/>
            <person name="Coope R."/>
            <person name="Wildung M.R."/>
            <person name="Ritland C.E."/>
            <person name="Bousquet J."/>
            <person name="Jones S.J."/>
            <person name="Bohlmann J."/>
            <person name="Birol I."/>
        </authorList>
    </citation>
    <scope>NUCLEOTIDE SEQUENCE [LARGE SCALE GENOMIC DNA]</scope>
    <source>
        <tissue evidence="1">Flushing bud</tissue>
    </source>
</reference>